<keyword evidence="7" id="KW-0653">Protein transport</keyword>
<keyword evidence="12" id="KW-0460">Magnesium</keyword>
<dbReference type="PROSITE" id="PS51417">
    <property type="entry name" value="ARF"/>
    <property type="match status" value="1"/>
</dbReference>
<dbReference type="SMART" id="SM00177">
    <property type="entry name" value="ARF"/>
    <property type="match status" value="1"/>
</dbReference>
<evidence type="ECO:0008006" key="16">
    <source>
        <dbReference type="Google" id="ProtNLM"/>
    </source>
</evidence>
<keyword evidence="8" id="KW-0333">Golgi apparatus</keyword>
<evidence type="ECO:0000256" key="5">
    <source>
        <dbReference type="ARBA" id="ARBA00022741"/>
    </source>
</evidence>
<keyword evidence="15" id="KW-1185">Reference proteome</keyword>
<evidence type="ECO:0000256" key="11">
    <source>
        <dbReference type="PIRSR" id="PIRSR606689-1"/>
    </source>
</evidence>
<dbReference type="InterPro" id="IPR027417">
    <property type="entry name" value="P-loop_NTPase"/>
</dbReference>
<name>A0ABD3H8R5_9MARC</name>
<evidence type="ECO:0000256" key="7">
    <source>
        <dbReference type="ARBA" id="ARBA00022927"/>
    </source>
</evidence>
<dbReference type="Pfam" id="PF00025">
    <property type="entry name" value="Arf"/>
    <property type="match status" value="1"/>
</dbReference>
<dbReference type="FunFam" id="3.40.50.300:FF:003500">
    <property type="entry name" value="ADP-ribosylation factor 1"/>
    <property type="match status" value="1"/>
</dbReference>
<dbReference type="PRINTS" id="PR00328">
    <property type="entry name" value="SAR1GTPBP"/>
</dbReference>
<evidence type="ECO:0000256" key="12">
    <source>
        <dbReference type="PIRSR" id="PIRSR606689-2"/>
    </source>
</evidence>
<keyword evidence="3" id="KW-0813">Transport</keyword>
<dbReference type="Gene3D" id="3.40.50.300">
    <property type="entry name" value="P-loop containing nucleotide triphosphate hydrolases"/>
    <property type="match status" value="1"/>
</dbReference>
<keyword evidence="9 11" id="KW-0342">GTP-binding</keyword>
<dbReference type="NCBIfam" id="TIGR00231">
    <property type="entry name" value="small_GTP"/>
    <property type="match status" value="1"/>
</dbReference>
<dbReference type="GO" id="GO:0015031">
    <property type="term" value="P:protein transport"/>
    <property type="evidence" value="ECO:0007669"/>
    <property type="project" value="UniProtKB-KW"/>
</dbReference>
<evidence type="ECO:0000256" key="10">
    <source>
        <dbReference type="ARBA" id="ARBA00023288"/>
    </source>
</evidence>
<keyword evidence="10" id="KW-0449">Lipoprotein</keyword>
<keyword evidence="6" id="KW-0931">ER-Golgi transport</keyword>
<evidence type="ECO:0000256" key="1">
    <source>
        <dbReference type="ARBA" id="ARBA00004555"/>
    </source>
</evidence>
<comment type="similarity">
    <text evidence="2 13">Belongs to the small GTPase superfamily. Arf family.</text>
</comment>
<evidence type="ECO:0000313" key="15">
    <source>
        <dbReference type="Proteomes" id="UP001633002"/>
    </source>
</evidence>
<evidence type="ECO:0000313" key="14">
    <source>
        <dbReference type="EMBL" id="KAL3687211.1"/>
    </source>
</evidence>
<dbReference type="EMBL" id="JBJQOH010000004">
    <property type="protein sequence ID" value="KAL3687211.1"/>
    <property type="molecule type" value="Genomic_DNA"/>
</dbReference>
<evidence type="ECO:0000256" key="3">
    <source>
        <dbReference type="ARBA" id="ARBA00022448"/>
    </source>
</evidence>
<feature type="binding site" evidence="11">
    <location>
        <begin position="133"/>
        <end position="136"/>
    </location>
    <ligand>
        <name>GTP</name>
        <dbReference type="ChEBI" id="CHEBI:37565"/>
    </ligand>
</feature>
<dbReference type="GO" id="GO:0016192">
    <property type="term" value="P:vesicle-mediated transport"/>
    <property type="evidence" value="ECO:0007669"/>
    <property type="project" value="UniProtKB-KW"/>
</dbReference>
<keyword evidence="4" id="KW-0519">Myristate</keyword>
<dbReference type="InterPro" id="IPR006689">
    <property type="entry name" value="Small_GTPase_ARF/SAR"/>
</dbReference>
<evidence type="ECO:0000256" key="4">
    <source>
        <dbReference type="ARBA" id="ARBA00022707"/>
    </source>
</evidence>
<dbReference type="GO" id="GO:0016004">
    <property type="term" value="F:phospholipase activator activity"/>
    <property type="evidence" value="ECO:0007669"/>
    <property type="project" value="UniProtKB-ARBA"/>
</dbReference>
<organism evidence="14 15">
    <name type="scientific">Riccia sorocarpa</name>
    <dbReference type="NCBI Taxonomy" id="122646"/>
    <lineage>
        <taxon>Eukaryota</taxon>
        <taxon>Viridiplantae</taxon>
        <taxon>Streptophyta</taxon>
        <taxon>Embryophyta</taxon>
        <taxon>Marchantiophyta</taxon>
        <taxon>Marchantiopsida</taxon>
        <taxon>Marchantiidae</taxon>
        <taxon>Marchantiales</taxon>
        <taxon>Ricciaceae</taxon>
        <taxon>Riccia</taxon>
    </lineage>
</organism>
<dbReference type="AlphaFoldDB" id="A0ABD3H8R5"/>
<feature type="binding site" evidence="11">
    <location>
        <begin position="24"/>
        <end position="31"/>
    </location>
    <ligand>
        <name>GTP</name>
        <dbReference type="ChEBI" id="CHEBI:37565"/>
    </ligand>
</feature>
<dbReference type="InterPro" id="IPR005225">
    <property type="entry name" value="Small_GTP-bd"/>
</dbReference>
<feature type="binding site" evidence="11">
    <location>
        <position position="70"/>
    </location>
    <ligand>
        <name>GTP</name>
        <dbReference type="ChEBI" id="CHEBI:37565"/>
    </ligand>
</feature>
<comment type="caution">
    <text evidence="14">The sequence shown here is derived from an EMBL/GenBank/DDBJ whole genome shotgun (WGS) entry which is preliminary data.</text>
</comment>
<protein>
    <recommendedName>
        <fullName evidence="16">ADP-ribosylation factor</fullName>
    </recommendedName>
</protein>
<dbReference type="SMART" id="SM00178">
    <property type="entry name" value="SAR"/>
    <property type="match status" value="1"/>
</dbReference>
<evidence type="ECO:0000256" key="9">
    <source>
        <dbReference type="ARBA" id="ARBA00023134"/>
    </source>
</evidence>
<evidence type="ECO:0000256" key="8">
    <source>
        <dbReference type="ARBA" id="ARBA00023034"/>
    </source>
</evidence>
<keyword evidence="5 11" id="KW-0547">Nucleotide-binding</keyword>
<dbReference type="Proteomes" id="UP001633002">
    <property type="component" value="Unassembled WGS sequence"/>
</dbReference>
<evidence type="ECO:0000256" key="13">
    <source>
        <dbReference type="RuleBase" id="RU003925"/>
    </source>
</evidence>
<dbReference type="SUPFAM" id="SSF52540">
    <property type="entry name" value="P-loop containing nucleoside triphosphate hydrolases"/>
    <property type="match status" value="1"/>
</dbReference>
<evidence type="ECO:0000256" key="6">
    <source>
        <dbReference type="ARBA" id="ARBA00022892"/>
    </source>
</evidence>
<dbReference type="InterPro" id="IPR024156">
    <property type="entry name" value="Small_GTPase_ARF"/>
</dbReference>
<feature type="binding site" evidence="12">
    <location>
        <position position="48"/>
    </location>
    <ligand>
        <name>Mg(2+)</name>
        <dbReference type="ChEBI" id="CHEBI:18420"/>
    </ligand>
</feature>
<keyword evidence="12" id="KW-0479">Metal-binding</keyword>
<dbReference type="GO" id="GO:0005794">
    <property type="term" value="C:Golgi apparatus"/>
    <property type="evidence" value="ECO:0007669"/>
    <property type="project" value="UniProtKB-SubCell"/>
</dbReference>
<gene>
    <name evidence="14" type="ORF">R1sor_013520</name>
</gene>
<accession>A0ABD3H8R5</accession>
<comment type="subcellular location">
    <subcellularLocation>
        <location evidence="1">Golgi apparatus</location>
    </subcellularLocation>
</comment>
<reference evidence="14 15" key="1">
    <citation type="submission" date="2024-09" db="EMBL/GenBank/DDBJ databases">
        <title>Chromosome-scale assembly of Riccia sorocarpa.</title>
        <authorList>
            <person name="Paukszto L."/>
        </authorList>
    </citation>
    <scope>NUCLEOTIDE SEQUENCE [LARGE SCALE GENOMIC DNA]</scope>
    <source>
        <strain evidence="14">LP-2024</strain>
        <tissue evidence="14">Aerial parts of the thallus</tissue>
    </source>
</reference>
<dbReference type="CDD" id="cd00878">
    <property type="entry name" value="Arf_Arl"/>
    <property type="match status" value="1"/>
</dbReference>
<sequence length="189" mass="21273">MGQFLAILLGSFVGPRELRIVMVGLDGAGKTNLLYKLKLGENLCTEPTFGFHLETVQYKNINFTIWDLGGQHRLRSIWRQYFGTTQGMIFVVDSADKERLCEARDELHNLLKIRAKWTSDPELAHLTLLVLANKIDLPQAMNVAEITDKLQLTNLRKANWYIQSCSAISGDGLCEGLHWLAQALQDVAS</sequence>
<dbReference type="PANTHER" id="PTHR11711">
    <property type="entry name" value="ADP RIBOSYLATION FACTOR-RELATED"/>
    <property type="match status" value="1"/>
</dbReference>
<dbReference type="GO" id="GO:0005525">
    <property type="term" value="F:GTP binding"/>
    <property type="evidence" value="ECO:0007669"/>
    <property type="project" value="UniProtKB-KW"/>
</dbReference>
<evidence type="ECO:0000256" key="2">
    <source>
        <dbReference type="ARBA" id="ARBA00010290"/>
    </source>
</evidence>
<proteinExistence type="inferred from homology"/>
<feature type="binding site" evidence="12">
    <location>
        <position position="31"/>
    </location>
    <ligand>
        <name>Mg(2+)</name>
        <dbReference type="ChEBI" id="CHEBI:18420"/>
    </ligand>
</feature>